<comment type="caution">
    <text evidence="1">The sequence shown here is derived from an EMBL/GenBank/DDBJ whole genome shotgun (WGS) entry which is preliminary data.</text>
</comment>
<accession>A0ACB7Y8W7</accession>
<dbReference type="Proteomes" id="UP000828048">
    <property type="component" value="Chromosome 7"/>
</dbReference>
<keyword evidence="2" id="KW-1185">Reference proteome</keyword>
<name>A0ACB7Y8W7_9ERIC</name>
<evidence type="ECO:0000313" key="2">
    <source>
        <dbReference type="Proteomes" id="UP000828048"/>
    </source>
</evidence>
<dbReference type="EMBL" id="CM037157">
    <property type="protein sequence ID" value="KAH7850008.1"/>
    <property type="molecule type" value="Genomic_DNA"/>
</dbReference>
<proteinExistence type="predicted"/>
<protein>
    <submittedName>
        <fullName evidence="1">Uncharacterized protein</fullName>
    </submittedName>
</protein>
<evidence type="ECO:0000313" key="1">
    <source>
        <dbReference type="EMBL" id="KAH7850008.1"/>
    </source>
</evidence>
<organism evidence="1 2">
    <name type="scientific">Vaccinium darrowii</name>
    <dbReference type="NCBI Taxonomy" id="229202"/>
    <lineage>
        <taxon>Eukaryota</taxon>
        <taxon>Viridiplantae</taxon>
        <taxon>Streptophyta</taxon>
        <taxon>Embryophyta</taxon>
        <taxon>Tracheophyta</taxon>
        <taxon>Spermatophyta</taxon>
        <taxon>Magnoliopsida</taxon>
        <taxon>eudicotyledons</taxon>
        <taxon>Gunneridae</taxon>
        <taxon>Pentapetalae</taxon>
        <taxon>asterids</taxon>
        <taxon>Ericales</taxon>
        <taxon>Ericaceae</taxon>
        <taxon>Vaccinioideae</taxon>
        <taxon>Vaccinieae</taxon>
        <taxon>Vaccinium</taxon>
    </lineage>
</organism>
<sequence>MEEETGKGKERDEESPNKNNSNQIHNENPAKKAKSCKGCVYYSSTLKSNSRNPLCVGITRSLPQVPHYIVGESEIEASREGRSLADFKYACVGYSVYSDRKGISVDAQEMQAELPICVGLEVLVDKKVNTVVDPVPAGVQNKEDAHEGPPPRMHKPAHSAGDEFLNRFSRNASVVAMGVAKNLRRVGNQIKDRLDDILYPYRRRPK</sequence>
<reference evidence="1 2" key="1">
    <citation type="journal article" date="2021" name="Hortic Res">
        <title>High-quality reference genome and annotation aids understanding of berry development for evergreen blueberry (Vaccinium darrowii).</title>
        <authorList>
            <person name="Yu J."/>
            <person name="Hulse-Kemp A.M."/>
            <person name="Babiker E."/>
            <person name="Staton M."/>
        </authorList>
    </citation>
    <scope>NUCLEOTIDE SEQUENCE [LARGE SCALE GENOMIC DNA]</scope>
    <source>
        <strain evidence="2">cv. NJ 8807/NJ 8810</strain>
        <tissue evidence="1">Young leaf</tissue>
    </source>
</reference>
<gene>
    <name evidence="1" type="ORF">Vadar_026471</name>
</gene>